<evidence type="ECO:0000313" key="16">
    <source>
        <dbReference type="EMBL" id="HGZ80318.1"/>
    </source>
</evidence>
<dbReference type="AlphaFoldDB" id="A0A832IAR1"/>
<evidence type="ECO:0000256" key="1">
    <source>
        <dbReference type="ARBA" id="ARBA00004651"/>
    </source>
</evidence>
<keyword evidence="5 15" id="KW-1003">Cell membrane</keyword>
<sequence length="235" mass="25933">MFLAAVQGATEFLPVSSSGHLLLFSKLLQVDIDLQTVVMLHAGSLLAILLLVYRGIFRALKNWKILINLVISTLPAMFVGLFFEEQVEAVFSNVGFLPFFFVITAVFLLLSSLKDGEKSLDHMSARDALLIGLFQAIAILPGVSRSGMVLSAALLLDYRREESVTYTFLMAIPVLLGASLLKLRETSLTMNPAFLVSFLSSLVALVILKKVVLVRKLRWFADYCLVIAFLSFLLG</sequence>
<keyword evidence="9 15" id="KW-1133">Transmembrane helix</keyword>
<comment type="miscellaneous">
    <text evidence="15">Bacitracin is thought to be involved in the inhibition of peptidoglycan synthesis by sequestering undecaprenyl diphosphate, thereby reducing the pool of lipid carrier available.</text>
</comment>
<dbReference type="GO" id="GO:0005886">
    <property type="term" value="C:plasma membrane"/>
    <property type="evidence" value="ECO:0007669"/>
    <property type="project" value="UniProtKB-SubCell"/>
</dbReference>
<feature type="transmembrane region" description="Helical" evidence="15">
    <location>
        <begin position="34"/>
        <end position="53"/>
    </location>
</feature>
<proteinExistence type="inferred from homology"/>
<dbReference type="HAMAP" id="MF_01006">
    <property type="entry name" value="Undec_diphosphatase"/>
    <property type="match status" value="1"/>
</dbReference>
<evidence type="ECO:0000256" key="15">
    <source>
        <dbReference type="HAMAP-Rule" id="MF_01006"/>
    </source>
</evidence>
<evidence type="ECO:0000256" key="10">
    <source>
        <dbReference type="ARBA" id="ARBA00023136"/>
    </source>
</evidence>
<keyword evidence="8 15" id="KW-0378">Hydrolase</keyword>
<keyword evidence="15" id="KW-0133">Cell shape</keyword>
<comment type="similarity">
    <text evidence="2 15">Belongs to the UppP family.</text>
</comment>
<evidence type="ECO:0000256" key="8">
    <source>
        <dbReference type="ARBA" id="ARBA00022801"/>
    </source>
</evidence>
<evidence type="ECO:0000256" key="7">
    <source>
        <dbReference type="ARBA" id="ARBA00022692"/>
    </source>
</evidence>
<keyword evidence="11 15" id="KW-0046">Antibiotic resistance</keyword>
<comment type="catalytic activity">
    <reaction evidence="14 15">
        <text>di-trans,octa-cis-undecaprenyl diphosphate + H2O = di-trans,octa-cis-undecaprenyl phosphate + phosphate + H(+)</text>
        <dbReference type="Rhea" id="RHEA:28094"/>
        <dbReference type="ChEBI" id="CHEBI:15377"/>
        <dbReference type="ChEBI" id="CHEBI:15378"/>
        <dbReference type="ChEBI" id="CHEBI:43474"/>
        <dbReference type="ChEBI" id="CHEBI:58405"/>
        <dbReference type="ChEBI" id="CHEBI:60392"/>
        <dbReference type="EC" id="3.6.1.27"/>
    </reaction>
</comment>
<reference evidence="16" key="1">
    <citation type="journal article" date="2020" name="mSystems">
        <title>Genome- and Community-Level Interaction Insights into Carbon Utilization and Element Cycling Functions of Hydrothermarchaeota in Hydrothermal Sediment.</title>
        <authorList>
            <person name="Zhou Z."/>
            <person name="Liu Y."/>
            <person name="Xu W."/>
            <person name="Pan J."/>
            <person name="Luo Z.H."/>
            <person name="Li M."/>
        </authorList>
    </citation>
    <scope>NUCLEOTIDE SEQUENCE [LARGE SCALE GENOMIC DNA]</scope>
    <source>
        <strain evidence="16">SpSt-86</strain>
    </source>
</reference>
<dbReference type="InterPro" id="IPR003824">
    <property type="entry name" value="UppP"/>
</dbReference>
<evidence type="ECO:0000256" key="4">
    <source>
        <dbReference type="ARBA" id="ARBA00021581"/>
    </source>
</evidence>
<feature type="transmembrane region" description="Helical" evidence="15">
    <location>
        <begin position="95"/>
        <end position="113"/>
    </location>
</feature>
<organism evidence="16">
    <name type="scientific">Pseudothermotoga hypogea</name>
    <dbReference type="NCBI Taxonomy" id="57487"/>
    <lineage>
        <taxon>Bacteria</taxon>
        <taxon>Thermotogati</taxon>
        <taxon>Thermotogota</taxon>
        <taxon>Thermotogae</taxon>
        <taxon>Thermotogales</taxon>
        <taxon>Thermotogaceae</taxon>
        <taxon>Pseudothermotoga</taxon>
    </lineage>
</organism>
<keyword evidence="6" id="KW-0997">Cell inner membrane</keyword>
<name>A0A832IAR1_9THEM</name>
<protein>
    <recommendedName>
        <fullName evidence="4 15">Undecaprenyl-diphosphatase</fullName>
        <ecNumber evidence="3 15">3.6.1.27</ecNumber>
    </recommendedName>
    <alternativeName>
        <fullName evidence="13 15">Bacitracin resistance protein</fullName>
    </alternativeName>
    <alternativeName>
        <fullName evidence="12 15">Undecaprenyl pyrophosphate phosphatase</fullName>
    </alternativeName>
</protein>
<dbReference type="GO" id="GO:0009252">
    <property type="term" value="P:peptidoglycan biosynthetic process"/>
    <property type="evidence" value="ECO:0007669"/>
    <property type="project" value="UniProtKB-KW"/>
</dbReference>
<dbReference type="GO" id="GO:0008360">
    <property type="term" value="P:regulation of cell shape"/>
    <property type="evidence" value="ECO:0007669"/>
    <property type="project" value="UniProtKB-KW"/>
</dbReference>
<feature type="transmembrane region" description="Helical" evidence="15">
    <location>
        <begin position="125"/>
        <end position="143"/>
    </location>
</feature>
<evidence type="ECO:0000256" key="13">
    <source>
        <dbReference type="ARBA" id="ARBA00032932"/>
    </source>
</evidence>
<feature type="transmembrane region" description="Helical" evidence="15">
    <location>
        <begin position="193"/>
        <end position="211"/>
    </location>
</feature>
<feature type="transmembrane region" description="Helical" evidence="15">
    <location>
        <begin position="217"/>
        <end position="234"/>
    </location>
</feature>
<comment type="function">
    <text evidence="15">Catalyzes the dephosphorylation of undecaprenyl diphosphate (UPP). Confers resistance to bacitracin.</text>
</comment>
<dbReference type="EC" id="3.6.1.27" evidence="3 15"/>
<feature type="transmembrane region" description="Helical" evidence="15">
    <location>
        <begin position="65"/>
        <end position="83"/>
    </location>
</feature>
<keyword evidence="15" id="KW-0573">Peptidoglycan synthesis</keyword>
<keyword evidence="10 15" id="KW-0472">Membrane</keyword>
<evidence type="ECO:0000256" key="14">
    <source>
        <dbReference type="ARBA" id="ARBA00047594"/>
    </source>
</evidence>
<dbReference type="EMBL" id="DTKQ01000057">
    <property type="protein sequence ID" value="HGZ80318.1"/>
    <property type="molecule type" value="Genomic_DNA"/>
</dbReference>
<dbReference type="PANTHER" id="PTHR30622">
    <property type="entry name" value="UNDECAPRENYL-DIPHOSPHATASE"/>
    <property type="match status" value="1"/>
</dbReference>
<dbReference type="GO" id="GO:0071555">
    <property type="term" value="P:cell wall organization"/>
    <property type="evidence" value="ECO:0007669"/>
    <property type="project" value="UniProtKB-KW"/>
</dbReference>
<evidence type="ECO:0000256" key="5">
    <source>
        <dbReference type="ARBA" id="ARBA00022475"/>
    </source>
</evidence>
<evidence type="ECO:0000256" key="2">
    <source>
        <dbReference type="ARBA" id="ARBA00010621"/>
    </source>
</evidence>
<evidence type="ECO:0000256" key="9">
    <source>
        <dbReference type="ARBA" id="ARBA00022989"/>
    </source>
</evidence>
<keyword evidence="15" id="KW-0961">Cell wall biogenesis/degradation</keyword>
<evidence type="ECO:0000256" key="12">
    <source>
        <dbReference type="ARBA" id="ARBA00032707"/>
    </source>
</evidence>
<gene>
    <name evidence="15" type="primary">uppP</name>
    <name evidence="16" type="ORF">ENW55_10100</name>
</gene>
<keyword evidence="7 15" id="KW-0812">Transmembrane</keyword>
<accession>A0A832IAR1</accession>
<evidence type="ECO:0000256" key="6">
    <source>
        <dbReference type="ARBA" id="ARBA00022519"/>
    </source>
</evidence>
<comment type="subcellular location">
    <subcellularLocation>
        <location evidence="1 15">Cell membrane</location>
        <topology evidence="1 15">Multi-pass membrane protein</topology>
    </subcellularLocation>
</comment>
<dbReference type="GO" id="GO:0046677">
    <property type="term" value="P:response to antibiotic"/>
    <property type="evidence" value="ECO:0007669"/>
    <property type="project" value="UniProtKB-UniRule"/>
</dbReference>
<evidence type="ECO:0000256" key="11">
    <source>
        <dbReference type="ARBA" id="ARBA00023251"/>
    </source>
</evidence>
<dbReference type="GO" id="GO:0050380">
    <property type="term" value="F:undecaprenyl-diphosphatase activity"/>
    <property type="evidence" value="ECO:0007669"/>
    <property type="project" value="UniProtKB-UniRule"/>
</dbReference>
<evidence type="ECO:0000256" key="3">
    <source>
        <dbReference type="ARBA" id="ARBA00012374"/>
    </source>
</evidence>
<dbReference type="Pfam" id="PF02673">
    <property type="entry name" value="BacA"/>
    <property type="match status" value="1"/>
</dbReference>
<dbReference type="PANTHER" id="PTHR30622:SF4">
    <property type="entry name" value="UNDECAPRENYL-DIPHOSPHATASE"/>
    <property type="match status" value="1"/>
</dbReference>
<feature type="transmembrane region" description="Helical" evidence="15">
    <location>
        <begin position="163"/>
        <end position="181"/>
    </location>
</feature>
<comment type="caution">
    <text evidence="16">The sequence shown here is derived from an EMBL/GenBank/DDBJ whole genome shotgun (WGS) entry which is preliminary data.</text>
</comment>